<evidence type="ECO:0000313" key="1">
    <source>
        <dbReference type="EMBL" id="MEZ8079767.1"/>
    </source>
</evidence>
<sequence length="275" mass="31466">MYTLSEWQQICSKISKRKIVTSNVIDAFRKISVPGGELSKTLIIKHDVECRPDLALKCAQIEHDQGITATYYFHGFFNQTPEHVEIMQRIQSLGHEVGFHYDVLDLCDGDYIKANALFSKTLEDFRLNGINIYSICPHGNPLKVRCGWNSNKDFFKDVDIANSYPHLFDIVNGVNVFDNVDYYSDAGYALKSIGDIRDNDKPSDQIDVKVSLDEVLDKDSVSILSVHTHRLCESKMVLRFVKARFGILRFSARLLSKSKFIKKLLSPLYTLTKRF</sequence>
<organism evidence="1 2">
    <name type="scientific">Enterovibrio norvegicus</name>
    <dbReference type="NCBI Taxonomy" id="188144"/>
    <lineage>
        <taxon>Bacteria</taxon>
        <taxon>Pseudomonadati</taxon>
        <taxon>Pseudomonadota</taxon>
        <taxon>Gammaproteobacteria</taxon>
        <taxon>Vibrionales</taxon>
        <taxon>Vibrionaceae</taxon>
        <taxon>Enterovibrio</taxon>
    </lineage>
</organism>
<comment type="caution">
    <text evidence="1">The sequence shown here is derived from an EMBL/GenBank/DDBJ whole genome shotgun (WGS) entry which is preliminary data.</text>
</comment>
<gene>
    <name evidence="1" type="ORF">ACED35_01505</name>
</gene>
<evidence type="ECO:0000313" key="2">
    <source>
        <dbReference type="Proteomes" id="UP001569154"/>
    </source>
</evidence>
<dbReference type="Proteomes" id="UP001569154">
    <property type="component" value="Unassembled WGS sequence"/>
</dbReference>
<protein>
    <recommendedName>
        <fullName evidence="3">NodB homology domain-containing protein</fullName>
    </recommendedName>
</protein>
<dbReference type="EMBL" id="JBGONM010000002">
    <property type="protein sequence ID" value="MEZ8079767.1"/>
    <property type="molecule type" value="Genomic_DNA"/>
</dbReference>
<proteinExistence type="predicted"/>
<dbReference type="RefSeq" id="WP_371734712.1">
    <property type="nucleotide sequence ID" value="NZ_JBGONM010000002.1"/>
</dbReference>
<reference evidence="1 2" key="1">
    <citation type="submission" date="2024-06" db="EMBL/GenBank/DDBJ databases">
        <authorList>
            <person name="Steensen K."/>
            <person name="Seneca J."/>
            <person name="Bartlau N."/>
            <person name="Yu A.X."/>
            <person name="Polz M.F."/>
        </authorList>
    </citation>
    <scope>NUCLEOTIDE SEQUENCE [LARGE SCALE GENOMIC DNA]</scope>
    <source>
        <strain evidence="1 2">1F260</strain>
    </source>
</reference>
<accession>A0ABV4KZ85</accession>
<name>A0ABV4KZ85_9GAMM</name>
<keyword evidence="2" id="KW-1185">Reference proteome</keyword>
<evidence type="ECO:0008006" key="3">
    <source>
        <dbReference type="Google" id="ProtNLM"/>
    </source>
</evidence>